<evidence type="ECO:0000313" key="3">
    <source>
        <dbReference type="EMBL" id="PTB92104.1"/>
    </source>
</evidence>
<evidence type="ECO:0000259" key="2">
    <source>
        <dbReference type="Pfam" id="PF12458"/>
    </source>
</evidence>
<dbReference type="Proteomes" id="UP000240608">
    <property type="component" value="Unassembled WGS sequence"/>
</dbReference>
<evidence type="ECO:0000256" key="1">
    <source>
        <dbReference type="SAM" id="Coils"/>
    </source>
</evidence>
<protein>
    <submittedName>
        <fullName evidence="3">AAA family ATPase</fullName>
    </submittedName>
</protein>
<reference evidence="3 4" key="1">
    <citation type="submission" date="2018-03" db="EMBL/GenBank/DDBJ databases">
        <title>Cross-interface Injection: A General Nanoliter Liquid Handling Method Applied to Single Cells Genome Amplification Automated Nanoliter Liquid Handling Applied to Single Cell Multiple Displacement Amplification.</title>
        <authorList>
            <person name="Yun J."/>
            <person name="Xu P."/>
            <person name="Xu J."/>
            <person name="Dai X."/>
            <person name="Wang Y."/>
            <person name="Zheng X."/>
            <person name="Cao C."/>
            <person name="Yi Q."/>
            <person name="Zhu Y."/>
            <person name="Wang L."/>
            <person name="Dong Z."/>
            <person name="Huang Y."/>
            <person name="Huang L."/>
            <person name="Du W."/>
        </authorList>
    </citation>
    <scope>NUCLEOTIDE SEQUENCE [LARGE SCALE GENOMIC DNA]</scope>
    <source>
        <strain evidence="3 4">Z-D1-2</strain>
    </source>
</reference>
<keyword evidence="1" id="KW-0175">Coiled coil</keyword>
<evidence type="ECO:0000313" key="4">
    <source>
        <dbReference type="Proteomes" id="UP000240608"/>
    </source>
</evidence>
<sequence>MDNSIEKGTYEIIQGRLQEQKESLLDRLKKLNEERQQIFGAVEFKLLSNVRIKTEHNCLARDIISIGSICLFGYNVRLGLKTALEINDVFSVFQFRNNEFHPLSLDIIQDATFSDELQNLYKFYRNTRFSRFYKSGTFLYMVFQLSDSPTDIKAYKWLIEDEKLTYVDSRSAAEVKFPEQHEFQWKKATRDMQRTGKNPHISIADKVF</sequence>
<gene>
    <name evidence="3" type="ORF">C9994_14505</name>
</gene>
<accession>A0A2T4DE65</accession>
<dbReference type="InterPro" id="IPR020958">
    <property type="entry name" value="DUF3686"/>
</dbReference>
<feature type="non-terminal residue" evidence="3">
    <location>
        <position position="208"/>
    </location>
</feature>
<organism evidence="3 4">
    <name type="scientific">Marivirga lumbricoides</name>
    <dbReference type="NCBI Taxonomy" id="1046115"/>
    <lineage>
        <taxon>Bacteria</taxon>
        <taxon>Pseudomonadati</taxon>
        <taxon>Bacteroidota</taxon>
        <taxon>Cytophagia</taxon>
        <taxon>Cytophagales</taxon>
        <taxon>Marivirgaceae</taxon>
        <taxon>Marivirga</taxon>
    </lineage>
</organism>
<comment type="caution">
    <text evidence="3">The sequence shown here is derived from an EMBL/GenBank/DDBJ whole genome shotgun (WGS) entry which is preliminary data.</text>
</comment>
<feature type="domain" description="DUF3686" evidence="2">
    <location>
        <begin position="24"/>
        <end position="208"/>
    </location>
</feature>
<name>A0A2T4DE65_9BACT</name>
<dbReference type="AlphaFoldDB" id="A0A2T4DE65"/>
<proteinExistence type="predicted"/>
<feature type="coiled-coil region" evidence="1">
    <location>
        <begin position="14"/>
        <end position="41"/>
    </location>
</feature>
<dbReference type="Pfam" id="PF12458">
    <property type="entry name" value="DUF3686"/>
    <property type="match status" value="1"/>
</dbReference>
<dbReference type="EMBL" id="PYVU01000265">
    <property type="protein sequence ID" value="PTB92104.1"/>
    <property type="molecule type" value="Genomic_DNA"/>
</dbReference>